<evidence type="ECO:0000256" key="9">
    <source>
        <dbReference type="SAM" id="MobiDB-lite"/>
    </source>
</evidence>
<dbReference type="InterPro" id="IPR001611">
    <property type="entry name" value="Leu-rich_rpt"/>
</dbReference>
<dbReference type="Gramene" id="QL08p062784:mrna">
    <property type="protein sequence ID" value="QL08p062784:mrna"/>
    <property type="gene ID" value="QL08p062784"/>
</dbReference>
<keyword evidence="6 10" id="KW-1133">Transmembrane helix</keyword>
<dbReference type="Pfam" id="PF13855">
    <property type="entry name" value="LRR_8"/>
    <property type="match status" value="1"/>
</dbReference>
<keyword evidence="3 10" id="KW-0812">Transmembrane</keyword>
<reference evidence="12 13" key="1">
    <citation type="journal article" date="2016" name="G3 (Bethesda)">
        <title>First Draft Assembly and Annotation of the Genome of a California Endemic Oak Quercus lobata Nee (Fagaceae).</title>
        <authorList>
            <person name="Sork V.L."/>
            <person name="Fitz-Gibbon S.T."/>
            <person name="Puiu D."/>
            <person name="Crepeau M."/>
            <person name="Gugger P.F."/>
            <person name="Sherman R."/>
            <person name="Stevens K."/>
            <person name="Langley C.H."/>
            <person name="Pellegrini M."/>
            <person name="Salzberg S.L."/>
        </authorList>
    </citation>
    <scope>NUCLEOTIDE SEQUENCE [LARGE SCALE GENOMIC DNA]</scope>
    <source>
        <strain evidence="12 13">cv. SW786</strain>
    </source>
</reference>
<protein>
    <submittedName>
        <fullName evidence="12">Uncharacterized protein</fullName>
    </submittedName>
</protein>
<evidence type="ECO:0000256" key="5">
    <source>
        <dbReference type="ARBA" id="ARBA00022737"/>
    </source>
</evidence>
<accession>A0A7N2MGB5</accession>
<comment type="subcellular location">
    <subcellularLocation>
        <location evidence="1">Membrane</location>
    </subcellularLocation>
</comment>
<dbReference type="SUPFAM" id="SSF52047">
    <property type="entry name" value="RNI-like"/>
    <property type="match status" value="1"/>
</dbReference>
<feature type="signal peptide" evidence="11">
    <location>
        <begin position="1"/>
        <end position="35"/>
    </location>
</feature>
<proteinExistence type="predicted"/>
<name>A0A7N2MGB5_QUELO</name>
<evidence type="ECO:0000313" key="13">
    <source>
        <dbReference type="Proteomes" id="UP000594261"/>
    </source>
</evidence>
<keyword evidence="4 11" id="KW-0732">Signal</keyword>
<sequence>MKPHKTKFHVIWPAYLHAILLFPISLLHLQTTNIAAPPTNETDQLALHKFKELQDLLSNNSLTGRIPGKLTNCPELRVTDFTRNKLSGNIPVELGSLKKLVMLQIGGNNLTGDNIGLALPNLKYLSICTNKFFGPIPVSLSNASQLEILALSGNNFVGQVPTDLGNLQHLWWLGVGRNNPGSNSAKDLDFLTSVKNCTKLEMLDFSNNNFGGSLPNSIENLSMQLRALYLDGNKLSGIIPEALENLINLTSLNTARNLFTGGIPSHFTKFQKLEGLALNGNRLSGPLPSSIGNLTQLVKIYLSQNYLEGHIPSSFGNCKYLHTLPVEVGIFKNINQLDVSENKLTGEIPRAISDCLSLEYLYLQEGIFRNASNISVNGNKKLCGGIPELQLQACVIKVMKEGKSHAFKLTVIIVCGNFFIALSSLFLVLYWRRKAKKKSSSTLSSTDLISKFSYKGLYQPGNIGSRLLARILMLGYRLVRIAREDLTTCFFPSFNLHNFVRMALPERLVQIVDPNPSTRELDETETEEDNHENYDHKDPEAEEGKNHIENLCQMNANMHKCLLSVFKISHACSLESPQERMNMENVTRELHQIKNAFLGIGIYV</sequence>
<dbReference type="EnsemblPlants" id="QL08p062784:mrna">
    <property type="protein sequence ID" value="QL08p062784:mrna"/>
    <property type="gene ID" value="QL08p062784"/>
</dbReference>
<dbReference type="InParanoid" id="A0A7N2MGB5"/>
<reference evidence="12" key="2">
    <citation type="submission" date="2021-01" db="UniProtKB">
        <authorList>
            <consortium name="EnsemblPlants"/>
        </authorList>
    </citation>
    <scope>IDENTIFICATION</scope>
</reference>
<evidence type="ECO:0000256" key="8">
    <source>
        <dbReference type="ARBA" id="ARBA00023180"/>
    </source>
</evidence>
<keyword evidence="2" id="KW-0433">Leucine-rich repeat</keyword>
<dbReference type="PANTHER" id="PTHR27008">
    <property type="entry name" value="OS04G0122200 PROTEIN"/>
    <property type="match status" value="1"/>
</dbReference>
<dbReference type="PANTHER" id="PTHR27008:SF592">
    <property type="entry name" value="LEUCINE-RICH REPEAT RECEPTOR-LIKE PROTEIN KINASE FAMILY PROTEIN-RELATED"/>
    <property type="match status" value="1"/>
</dbReference>
<evidence type="ECO:0000256" key="4">
    <source>
        <dbReference type="ARBA" id="ARBA00022729"/>
    </source>
</evidence>
<dbReference type="InterPro" id="IPR051809">
    <property type="entry name" value="Plant_receptor-like_S/T_kinase"/>
</dbReference>
<evidence type="ECO:0000256" key="10">
    <source>
        <dbReference type="SAM" id="Phobius"/>
    </source>
</evidence>
<keyword evidence="7 10" id="KW-0472">Membrane</keyword>
<evidence type="ECO:0000256" key="2">
    <source>
        <dbReference type="ARBA" id="ARBA00022614"/>
    </source>
</evidence>
<evidence type="ECO:0000256" key="1">
    <source>
        <dbReference type="ARBA" id="ARBA00004370"/>
    </source>
</evidence>
<dbReference type="EMBL" id="LRBV02000008">
    <property type="status" value="NOT_ANNOTATED_CDS"/>
    <property type="molecule type" value="Genomic_DNA"/>
</dbReference>
<feature type="compositionally biased region" description="Basic and acidic residues" evidence="9">
    <location>
        <begin position="531"/>
        <end position="542"/>
    </location>
</feature>
<dbReference type="OMA" id="HNNDLPT"/>
<feature type="region of interest" description="Disordered" evidence="9">
    <location>
        <begin position="515"/>
        <end position="542"/>
    </location>
</feature>
<evidence type="ECO:0000256" key="7">
    <source>
        <dbReference type="ARBA" id="ARBA00023136"/>
    </source>
</evidence>
<feature type="chain" id="PRO_5029528273" evidence="11">
    <location>
        <begin position="36"/>
        <end position="604"/>
    </location>
</feature>
<evidence type="ECO:0000313" key="12">
    <source>
        <dbReference type="EnsemblPlants" id="QL08p062784:mrna"/>
    </source>
</evidence>
<feature type="transmembrane region" description="Helical" evidence="10">
    <location>
        <begin position="409"/>
        <end position="431"/>
    </location>
</feature>
<keyword evidence="8" id="KW-0325">Glycoprotein</keyword>
<organism evidence="12 13">
    <name type="scientific">Quercus lobata</name>
    <name type="common">Valley oak</name>
    <dbReference type="NCBI Taxonomy" id="97700"/>
    <lineage>
        <taxon>Eukaryota</taxon>
        <taxon>Viridiplantae</taxon>
        <taxon>Streptophyta</taxon>
        <taxon>Embryophyta</taxon>
        <taxon>Tracheophyta</taxon>
        <taxon>Spermatophyta</taxon>
        <taxon>Magnoliopsida</taxon>
        <taxon>eudicotyledons</taxon>
        <taxon>Gunneridae</taxon>
        <taxon>Pentapetalae</taxon>
        <taxon>rosids</taxon>
        <taxon>fabids</taxon>
        <taxon>Fagales</taxon>
        <taxon>Fagaceae</taxon>
        <taxon>Quercus</taxon>
    </lineage>
</organism>
<dbReference type="Pfam" id="PF00560">
    <property type="entry name" value="LRR_1"/>
    <property type="match status" value="4"/>
</dbReference>
<dbReference type="AlphaFoldDB" id="A0A7N2MGB5"/>
<dbReference type="InterPro" id="IPR032675">
    <property type="entry name" value="LRR_dom_sf"/>
</dbReference>
<keyword evidence="13" id="KW-1185">Reference proteome</keyword>
<evidence type="ECO:0000256" key="3">
    <source>
        <dbReference type="ARBA" id="ARBA00022692"/>
    </source>
</evidence>
<evidence type="ECO:0000256" key="11">
    <source>
        <dbReference type="SAM" id="SignalP"/>
    </source>
</evidence>
<evidence type="ECO:0000256" key="6">
    <source>
        <dbReference type="ARBA" id="ARBA00022989"/>
    </source>
</evidence>
<dbReference type="GO" id="GO:0016020">
    <property type="term" value="C:membrane"/>
    <property type="evidence" value="ECO:0007669"/>
    <property type="project" value="UniProtKB-SubCell"/>
</dbReference>
<dbReference type="FunFam" id="3.80.10.10:FF:000041">
    <property type="entry name" value="LRR receptor-like serine/threonine-protein kinase ERECTA"/>
    <property type="match status" value="1"/>
</dbReference>
<dbReference type="Proteomes" id="UP000594261">
    <property type="component" value="Chromosome 8"/>
</dbReference>
<keyword evidence="5" id="KW-0677">Repeat</keyword>
<dbReference type="Gene3D" id="3.80.10.10">
    <property type="entry name" value="Ribonuclease Inhibitor"/>
    <property type="match status" value="3"/>
</dbReference>